<dbReference type="AlphaFoldDB" id="A0AAV2PJM1"/>
<proteinExistence type="inferred from homology"/>
<evidence type="ECO:0000256" key="5">
    <source>
        <dbReference type="ARBA" id="ARBA00022833"/>
    </source>
</evidence>
<evidence type="ECO:0000313" key="10">
    <source>
        <dbReference type="Proteomes" id="UP001497623"/>
    </source>
</evidence>
<dbReference type="InterPro" id="IPR001365">
    <property type="entry name" value="A_deaminase_dom"/>
</dbReference>
<keyword evidence="5" id="KW-0862">Zinc</keyword>
<dbReference type="SUPFAM" id="SSF51556">
    <property type="entry name" value="Metallo-dependent hydrolases"/>
    <property type="match status" value="1"/>
</dbReference>
<comment type="similarity">
    <text evidence="2">Belongs to the metallo-dependent hydrolases superfamily. Adenosine and AMP deaminases family.</text>
</comment>
<dbReference type="Gene3D" id="3.20.20.140">
    <property type="entry name" value="Metal-dependent hydrolases"/>
    <property type="match status" value="1"/>
</dbReference>
<keyword evidence="4" id="KW-0378">Hydrolase</keyword>
<dbReference type="Pfam" id="PF00962">
    <property type="entry name" value="A_deaminase"/>
    <property type="match status" value="1"/>
</dbReference>
<dbReference type="EMBL" id="CAXKWB010000032">
    <property type="protein sequence ID" value="CAL4058725.1"/>
    <property type="molecule type" value="Genomic_DNA"/>
</dbReference>
<dbReference type="GO" id="GO:0004000">
    <property type="term" value="F:adenosine deaminase activity"/>
    <property type="evidence" value="ECO:0007669"/>
    <property type="project" value="TreeGrafter"/>
</dbReference>
<reference evidence="9 10" key="1">
    <citation type="submission" date="2024-05" db="EMBL/GenBank/DDBJ databases">
        <authorList>
            <person name="Wallberg A."/>
        </authorList>
    </citation>
    <scope>NUCLEOTIDE SEQUENCE [LARGE SCALE GENOMIC DNA]</scope>
</reference>
<protein>
    <recommendedName>
        <fullName evidence="8">Adenosine deaminase domain-containing protein</fullName>
    </recommendedName>
</protein>
<name>A0AAV2PJM1_MEGNR</name>
<evidence type="ECO:0000256" key="4">
    <source>
        <dbReference type="ARBA" id="ARBA00022801"/>
    </source>
</evidence>
<feature type="non-terminal residue" evidence="9">
    <location>
        <position position="354"/>
    </location>
</feature>
<evidence type="ECO:0000256" key="6">
    <source>
        <dbReference type="ARBA" id="ARBA00023080"/>
    </source>
</evidence>
<accession>A0AAV2PJM1</accession>
<keyword evidence="10" id="KW-1185">Reference proteome</keyword>
<dbReference type="GO" id="GO:0006154">
    <property type="term" value="P:adenosine catabolic process"/>
    <property type="evidence" value="ECO:0007669"/>
    <property type="project" value="TreeGrafter"/>
</dbReference>
<evidence type="ECO:0000256" key="1">
    <source>
        <dbReference type="ARBA" id="ARBA00001947"/>
    </source>
</evidence>
<evidence type="ECO:0000256" key="7">
    <source>
        <dbReference type="ARBA" id="ARBA00048787"/>
    </source>
</evidence>
<dbReference type="InterPro" id="IPR032466">
    <property type="entry name" value="Metal_Hydrolase"/>
</dbReference>
<dbReference type="InterPro" id="IPR006330">
    <property type="entry name" value="Ado/ade_deaminase"/>
</dbReference>
<dbReference type="PANTHER" id="PTHR11409:SF42">
    <property type="entry name" value="ADENOSINE DEAMINASE-LIKE PROTEIN"/>
    <property type="match status" value="1"/>
</dbReference>
<evidence type="ECO:0000256" key="3">
    <source>
        <dbReference type="ARBA" id="ARBA00022723"/>
    </source>
</evidence>
<comment type="catalytic activity">
    <reaction evidence="7">
        <text>N(6)-methyl-AMP + H2O + H(+) = IMP + methylamine</text>
        <dbReference type="Rhea" id="RHEA:16001"/>
        <dbReference type="ChEBI" id="CHEBI:15377"/>
        <dbReference type="ChEBI" id="CHEBI:15378"/>
        <dbReference type="ChEBI" id="CHEBI:58053"/>
        <dbReference type="ChEBI" id="CHEBI:59338"/>
        <dbReference type="ChEBI" id="CHEBI:144842"/>
    </reaction>
    <physiologicalReaction direction="left-to-right" evidence="7">
        <dbReference type="Rhea" id="RHEA:16002"/>
    </physiologicalReaction>
</comment>
<organism evidence="9 10">
    <name type="scientific">Meganyctiphanes norvegica</name>
    <name type="common">Northern krill</name>
    <name type="synonym">Thysanopoda norvegica</name>
    <dbReference type="NCBI Taxonomy" id="48144"/>
    <lineage>
        <taxon>Eukaryota</taxon>
        <taxon>Metazoa</taxon>
        <taxon>Ecdysozoa</taxon>
        <taxon>Arthropoda</taxon>
        <taxon>Crustacea</taxon>
        <taxon>Multicrustacea</taxon>
        <taxon>Malacostraca</taxon>
        <taxon>Eumalacostraca</taxon>
        <taxon>Eucarida</taxon>
        <taxon>Euphausiacea</taxon>
        <taxon>Euphausiidae</taxon>
        <taxon>Meganyctiphanes</taxon>
    </lineage>
</organism>
<evidence type="ECO:0000256" key="2">
    <source>
        <dbReference type="ARBA" id="ARBA00006676"/>
    </source>
</evidence>
<keyword evidence="6" id="KW-0546">Nucleotide metabolism</keyword>
<gene>
    <name evidence="9" type="ORF">MNOR_LOCUS169</name>
</gene>
<dbReference type="GO" id="GO:0046103">
    <property type="term" value="P:inosine biosynthetic process"/>
    <property type="evidence" value="ECO:0007669"/>
    <property type="project" value="TreeGrafter"/>
</dbReference>
<comment type="caution">
    <text evidence="9">The sequence shown here is derived from an EMBL/GenBank/DDBJ whole genome shotgun (WGS) entry which is preliminary data.</text>
</comment>
<dbReference type="PANTHER" id="PTHR11409">
    <property type="entry name" value="ADENOSINE DEAMINASE"/>
    <property type="match status" value="1"/>
</dbReference>
<sequence>MSADTISRLVSLCRSMPKIELHAHLSGSLSDSTVLRLLNDKRQQGDISLPESAEFTINRGPKRTIDECFEIFSILHKLTDSLSAVSSMTKDVIREFAADNVCYLELRTTPKLIPGVMDKNQYIEAVLDAIIDEEKESNIMVRLLLSLDRGRPLQDNKETLQMAKYYHNHKKKSLNYLDEGDPPRNGKRRCRLPLFSRAAAFAQMATLKLNLIKDDGESLAVLRSGFIDRIGHGTYLHTAMGGDQACEKIVAKSLIPIEICLSSNCKSHTVESIEKHHIQHWLKLRHPLIICTDDKGVFSTTLSEEFILAVQNFSLDDGHLEQLCYNGVDASFLPQADKEILRQKITNEFSIFRH</sequence>
<feature type="domain" description="Adenosine deaminase" evidence="8">
    <location>
        <begin position="17"/>
        <end position="346"/>
    </location>
</feature>
<dbReference type="GO" id="GO:0009117">
    <property type="term" value="P:nucleotide metabolic process"/>
    <property type="evidence" value="ECO:0007669"/>
    <property type="project" value="UniProtKB-KW"/>
</dbReference>
<dbReference type="Proteomes" id="UP001497623">
    <property type="component" value="Unassembled WGS sequence"/>
</dbReference>
<evidence type="ECO:0000259" key="8">
    <source>
        <dbReference type="Pfam" id="PF00962"/>
    </source>
</evidence>
<comment type="cofactor">
    <cofactor evidence="1">
        <name>Zn(2+)</name>
        <dbReference type="ChEBI" id="CHEBI:29105"/>
    </cofactor>
</comment>
<keyword evidence="3" id="KW-0479">Metal-binding</keyword>
<dbReference type="GO" id="GO:0046872">
    <property type="term" value="F:metal ion binding"/>
    <property type="evidence" value="ECO:0007669"/>
    <property type="project" value="UniProtKB-KW"/>
</dbReference>
<evidence type="ECO:0000313" key="9">
    <source>
        <dbReference type="EMBL" id="CAL4058725.1"/>
    </source>
</evidence>